<dbReference type="PANTHER" id="PTHR38926:SF5">
    <property type="entry name" value="F-BOX AND LEUCINE-RICH REPEAT PROTEIN 6"/>
    <property type="match status" value="1"/>
</dbReference>
<feature type="non-terminal residue" evidence="1">
    <location>
        <position position="466"/>
    </location>
</feature>
<keyword evidence="2" id="KW-1185">Reference proteome</keyword>
<feature type="non-terminal residue" evidence="1">
    <location>
        <position position="1"/>
    </location>
</feature>
<name>A0AAD7N8A6_9AGAR</name>
<organism evidence="1 2">
    <name type="scientific">Mycena metata</name>
    <dbReference type="NCBI Taxonomy" id="1033252"/>
    <lineage>
        <taxon>Eukaryota</taxon>
        <taxon>Fungi</taxon>
        <taxon>Dikarya</taxon>
        <taxon>Basidiomycota</taxon>
        <taxon>Agaricomycotina</taxon>
        <taxon>Agaricomycetes</taxon>
        <taxon>Agaricomycetidae</taxon>
        <taxon>Agaricales</taxon>
        <taxon>Marasmiineae</taxon>
        <taxon>Mycenaceae</taxon>
        <taxon>Mycena</taxon>
    </lineage>
</organism>
<reference evidence="1" key="1">
    <citation type="submission" date="2023-03" db="EMBL/GenBank/DDBJ databases">
        <title>Massive genome expansion in bonnet fungi (Mycena s.s.) driven by repeated elements and novel gene families across ecological guilds.</title>
        <authorList>
            <consortium name="Lawrence Berkeley National Laboratory"/>
            <person name="Harder C.B."/>
            <person name="Miyauchi S."/>
            <person name="Viragh M."/>
            <person name="Kuo A."/>
            <person name="Thoen E."/>
            <person name="Andreopoulos B."/>
            <person name="Lu D."/>
            <person name="Skrede I."/>
            <person name="Drula E."/>
            <person name="Henrissat B."/>
            <person name="Morin E."/>
            <person name="Kohler A."/>
            <person name="Barry K."/>
            <person name="LaButti K."/>
            <person name="Morin E."/>
            <person name="Salamov A."/>
            <person name="Lipzen A."/>
            <person name="Mereny Z."/>
            <person name="Hegedus B."/>
            <person name="Baldrian P."/>
            <person name="Stursova M."/>
            <person name="Weitz H."/>
            <person name="Taylor A."/>
            <person name="Grigoriev I.V."/>
            <person name="Nagy L.G."/>
            <person name="Martin F."/>
            <person name="Kauserud H."/>
        </authorList>
    </citation>
    <scope>NUCLEOTIDE SEQUENCE</scope>
    <source>
        <strain evidence="1">CBHHK182m</strain>
    </source>
</reference>
<dbReference type="EMBL" id="JARKIB010000072">
    <property type="protein sequence ID" value="KAJ7748702.1"/>
    <property type="molecule type" value="Genomic_DNA"/>
</dbReference>
<gene>
    <name evidence="1" type="ORF">B0H16DRAFT_1552923</name>
</gene>
<sequence>LALIEAALVDPVDTASLVERKAVAKLQLDSVVYPVLTLPGEITSEIFLKCGGPEYLTGVPSARNAPLLLLRICRTWTKIALFTPALWTDLSIGYDGPRKDVTIAAVAQGIHRWFGRSSTLPISLYFWGDSEKWYTYTKTLLHRQASRLDTLSLVQDFDASALGERGYFAILQSLTLERTSSTALITTFHDSPRLREVNLSRISPRNVALPYHQLTRFSASGLSIVDCLGVLRDCPLLKQLSLEAIQAAEHLPVYPTPVHQALEELSIESSSAGTLHFLDLPALRALTLTGANIWGAFFNDFLRRSSNSLRALTYIENVPSCFISLEWFRTANRLVEVTLTTSEADFIQTLLLELDRSVHPKFLPDLHHLEIASTCHCTIDAPIIAALQSRRPPVIASLEGESDAAAAKSNAPTTAHTIEYEVETATLESLCLIRLCSNYDPDWEEIGEIRWEEMGDIDWDALYMLG</sequence>
<proteinExistence type="predicted"/>
<dbReference type="Proteomes" id="UP001215598">
    <property type="component" value="Unassembled WGS sequence"/>
</dbReference>
<evidence type="ECO:0000313" key="2">
    <source>
        <dbReference type="Proteomes" id="UP001215598"/>
    </source>
</evidence>
<dbReference type="InterPro" id="IPR032675">
    <property type="entry name" value="LRR_dom_sf"/>
</dbReference>
<accession>A0AAD7N8A6</accession>
<dbReference type="SUPFAM" id="SSF52047">
    <property type="entry name" value="RNI-like"/>
    <property type="match status" value="1"/>
</dbReference>
<comment type="caution">
    <text evidence="1">The sequence shown here is derived from an EMBL/GenBank/DDBJ whole genome shotgun (WGS) entry which is preliminary data.</text>
</comment>
<dbReference type="Gene3D" id="3.80.10.10">
    <property type="entry name" value="Ribonuclease Inhibitor"/>
    <property type="match status" value="1"/>
</dbReference>
<dbReference type="PANTHER" id="PTHR38926">
    <property type="entry name" value="F-BOX DOMAIN CONTAINING PROTEIN, EXPRESSED"/>
    <property type="match status" value="1"/>
</dbReference>
<evidence type="ECO:0008006" key="3">
    <source>
        <dbReference type="Google" id="ProtNLM"/>
    </source>
</evidence>
<protein>
    <recommendedName>
        <fullName evidence="3">F-box domain-containing protein</fullName>
    </recommendedName>
</protein>
<dbReference type="AlphaFoldDB" id="A0AAD7N8A6"/>
<evidence type="ECO:0000313" key="1">
    <source>
        <dbReference type="EMBL" id="KAJ7748702.1"/>
    </source>
</evidence>